<feature type="coiled-coil region" evidence="1">
    <location>
        <begin position="283"/>
        <end position="317"/>
    </location>
</feature>
<comment type="caution">
    <text evidence="3">The sequence shown here is derived from an EMBL/GenBank/DDBJ whole genome shotgun (WGS) entry which is preliminary data.</text>
</comment>
<feature type="compositionally biased region" description="Low complexity" evidence="2">
    <location>
        <begin position="42"/>
        <end position="52"/>
    </location>
</feature>
<feature type="region of interest" description="Disordered" evidence="2">
    <location>
        <begin position="195"/>
        <end position="229"/>
    </location>
</feature>
<feature type="compositionally biased region" description="Polar residues" evidence="2">
    <location>
        <begin position="67"/>
        <end position="77"/>
    </location>
</feature>
<reference evidence="3" key="2">
    <citation type="submission" date="2022-01" db="EMBL/GenBank/DDBJ databases">
        <authorList>
            <person name="Yamashiro T."/>
            <person name="Shiraishi A."/>
            <person name="Satake H."/>
            <person name="Nakayama K."/>
        </authorList>
    </citation>
    <scope>NUCLEOTIDE SEQUENCE</scope>
</reference>
<reference evidence="3" key="1">
    <citation type="journal article" date="2022" name="Int. J. Mol. Sci.">
        <title>Draft Genome of Tanacetum Coccineum: Genomic Comparison of Closely Related Tanacetum-Family Plants.</title>
        <authorList>
            <person name="Yamashiro T."/>
            <person name="Shiraishi A."/>
            <person name="Nakayama K."/>
            <person name="Satake H."/>
        </authorList>
    </citation>
    <scope>NUCLEOTIDE SEQUENCE</scope>
</reference>
<evidence type="ECO:0000256" key="2">
    <source>
        <dbReference type="SAM" id="MobiDB-lite"/>
    </source>
</evidence>
<evidence type="ECO:0000256" key="1">
    <source>
        <dbReference type="SAM" id="Coils"/>
    </source>
</evidence>
<gene>
    <name evidence="3" type="ORF">Tco_0894197</name>
</gene>
<evidence type="ECO:0000313" key="3">
    <source>
        <dbReference type="EMBL" id="GJT24260.1"/>
    </source>
</evidence>
<sequence length="537" mass="59820">MLPVCKTAVSNVPKAPKPSSNAKRVPQGIKPGPKPGHKKHSTSSTHPSVSSSEATKVVAKMYKEDQQATGDPNSLRVTSEEGVHPQPSSVMSTFTNIKPVFSASYIFHSESASGNDASVDFTAEVDPKISAPNDFVPHQQDPDKGSKNYALDHTFALTNPSVLIDKTKSARDGSQIAHIVSGTKVDTRSAFMDDEDHEDEPFIAPKKSSNEHAARNKDTHAEPKSTSLEQDKAKAAAEIATLKAQFVFPNINQLIEHLVSSMKPKFSKLLSSHDFRSSIPTKLKELLIKITALFREVNELKKHIQEFEIELPEVFNEIPQKLETFSFTVSNLTTQTLEALPSLLNKVTNTLNRFASILNAHNKGVPSASKSTASPVEGEKNTNPVIEDVELANLIDLMGIDVVEEYHKKKLLYNKYYEKMLKRNKSPKITNCEVLTKKGPITLKIYREDGSEEVISNLKVSNLHLDEWREVTQPCPDKSKRGWKPIYGLVNTRLDQLTQTEQELKIDLNKPIKEQDPLNELNELVNKKRKKASDFSD</sequence>
<evidence type="ECO:0000313" key="4">
    <source>
        <dbReference type="Proteomes" id="UP001151760"/>
    </source>
</evidence>
<proteinExistence type="predicted"/>
<organism evidence="3 4">
    <name type="scientific">Tanacetum coccineum</name>
    <dbReference type="NCBI Taxonomy" id="301880"/>
    <lineage>
        <taxon>Eukaryota</taxon>
        <taxon>Viridiplantae</taxon>
        <taxon>Streptophyta</taxon>
        <taxon>Embryophyta</taxon>
        <taxon>Tracheophyta</taxon>
        <taxon>Spermatophyta</taxon>
        <taxon>Magnoliopsida</taxon>
        <taxon>eudicotyledons</taxon>
        <taxon>Gunneridae</taxon>
        <taxon>Pentapetalae</taxon>
        <taxon>asterids</taxon>
        <taxon>campanulids</taxon>
        <taxon>Asterales</taxon>
        <taxon>Asteraceae</taxon>
        <taxon>Asteroideae</taxon>
        <taxon>Anthemideae</taxon>
        <taxon>Anthemidinae</taxon>
        <taxon>Tanacetum</taxon>
    </lineage>
</organism>
<protein>
    <submittedName>
        <fullName evidence="3">Uncharacterized protein</fullName>
    </submittedName>
</protein>
<keyword evidence="1" id="KW-0175">Coiled coil</keyword>
<accession>A0ABQ5CBG2</accession>
<feature type="compositionally biased region" description="Basic and acidic residues" evidence="2">
    <location>
        <begin position="208"/>
        <end position="229"/>
    </location>
</feature>
<dbReference type="EMBL" id="BQNB010014121">
    <property type="protein sequence ID" value="GJT24260.1"/>
    <property type="molecule type" value="Genomic_DNA"/>
</dbReference>
<name>A0ABQ5CBG2_9ASTR</name>
<keyword evidence="4" id="KW-1185">Reference proteome</keyword>
<dbReference type="Proteomes" id="UP001151760">
    <property type="component" value="Unassembled WGS sequence"/>
</dbReference>
<feature type="region of interest" description="Disordered" evidence="2">
    <location>
        <begin position="1"/>
        <end position="90"/>
    </location>
</feature>